<evidence type="ECO:0000256" key="1">
    <source>
        <dbReference type="SAM" id="MobiDB-lite"/>
    </source>
</evidence>
<organism evidence="2 3">
    <name type="scientific">Penicillium chrysogenum</name>
    <name type="common">Penicillium notatum</name>
    <dbReference type="NCBI Taxonomy" id="5076"/>
    <lineage>
        <taxon>Eukaryota</taxon>
        <taxon>Fungi</taxon>
        <taxon>Dikarya</taxon>
        <taxon>Ascomycota</taxon>
        <taxon>Pezizomycotina</taxon>
        <taxon>Eurotiomycetes</taxon>
        <taxon>Eurotiomycetidae</taxon>
        <taxon>Eurotiales</taxon>
        <taxon>Aspergillaceae</taxon>
        <taxon>Penicillium</taxon>
        <taxon>Penicillium chrysogenum species complex</taxon>
    </lineage>
</organism>
<reference evidence="2 3" key="1">
    <citation type="journal article" date="2023" name="IMA Fungus">
        <title>Comparative genomic study of the Penicillium genus elucidates a diverse pangenome and 15 lateral gene transfer events.</title>
        <authorList>
            <person name="Petersen C."/>
            <person name="Sorensen T."/>
            <person name="Nielsen M.R."/>
            <person name="Sondergaard T.E."/>
            <person name="Sorensen J.L."/>
            <person name="Fitzpatrick D.A."/>
            <person name="Frisvad J.C."/>
            <person name="Nielsen K.L."/>
        </authorList>
    </citation>
    <scope>NUCLEOTIDE SEQUENCE [LARGE SCALE GENOMIC DNA]</scope>
    <source>
        <strain evidence="2 3">IBT 3361</strain>
    </source>
</reference>
<feature type="region of interest" description="Disordered" evidence="1">
    <location>
        <begin position="1"/>
        <end position="21"/>
    </location>
</feature>
<name>A0ABQ8WFJ6_PENCH</name>
<proteinExistence type="predicted"/>
<keyword evidence="3" id="KW-1185">Reference proteome</keyword>
<accession>A0ABQ8WFJ6</accession>
<gene>
    <name evidence="2" type="ORF">N7505_007721</name>
</gene>
<dbReference type="EMBL" id="JAPVEB010000004">
    <property type="protein sequence ID" value="KAJ5264928.1"/>
    <property type="molecule type" value="Genomic_DNA"/>
</dbReference>
<evidence type="ECO:0000313" key="2">
    <source>
        <dbReference type="EMBL" id="KAJ5264928.1"/>
    </source>
</evidence>
<comment type="caution">
    <text evidence="2">The sequence shown here is derived from an EMBL/GenBank/DDBJ whole genome shotgun (WGS) entry which is preliminary data.</text>
</comment>
<dbReference type="Proteomes" id="UP001220256">
    <property type="component" value="Unassembled WGS sequence"/>
</dbReference>
<sequence length="97" mass="10858">MKSSRAPAPPTTRVTGDLYDQPYESSPLPFNDFRDEFFHCRSDDRRLQRSRNPLGFAGLDTSTDRVTELLQGLSDEDVLALPDLLGFSILEIDALAV</sequence>
<protein>
    <submittedName>
        <fullName evidence="2">Uncharacterized protein</fullName>
    </submittedName>
</protein>
<evidence type="ECO:0000313" key="3">
    <source>
        <dbReference type="Proteomes" id="UP001220256"/>
    </source>
</evidence>